<feature type="signal peptide" evidence="2">
    <location>
        <begin position="1"/>
        <end position="21"/>
    </location>
</feature>
<name>A0A9R0XXE0_TRITD</name>
<feature type="compositionally biased region" description="Basic and acidic residues" evidence="1">
    <location>
        <begin position="80"/>
        <end position="94"/>
    </location>
</feature>
<sequence length="421" mass="47932">MIFIEMLKVLLNCLVLDCSICRFTEMKRKNMSINSFFASSSITPRVEPDPIPASPLIPENVNPDPLPLIVVTIVPPSTNERTDPSTPRDDRNDTTFDESTNQPRMPILEFHPSQIIADLGLRIPIEDYAPEIRRSDVRRAYLLNKRNKAVGHTFKNTKDGKIWRSFQRAWLDKFDWLEYSVDKEAAFCFHCFLFKKPSQAIRFGNDVFMKDGYTRWKTGLASFEKHVGGQSSYHNIARGDCDDFNNQQASVATKFPVYSKESEISYKIRLTASLDCARYLIAQGEAFRGHDESSTSINKGNFRELLDWYKNKKEDVKEAFDKGAGNAQMICSDIQKDLAAACAMEVTKVIKNDIGDKKFSILIDEARDCSIKEQMAVIVRFLDDHGVLQERFLAIKHITDCTSAGIKEALVDMLEFHGLLL</sequence>
<dbReference type="Pfam" id="PF14291">
    <property type="entry name" value="DUF4371"/>
    <property type="match status" value="1"/>
</dbReference>
<dbReference type="InterPro" id="IPR006580">
    <property type="entry name" value="Znf_TTF"/>
</dbReference>
<protein>
    <recommendedName>
        <fullName evidence="3">TTF-type domain-containing protein</fullName>
    </recommendedName>
</protein>
<keyword evidence="2" id="KW-0732">Signal</keyword>
<dbReference type="EMBL" id="LT934121">
    <property type="protein sequence ID" value="VAI44776.1"/>
    <property type="molecule type" value="Genomic_DNA"/>
</dbReference>
<feature type="chain" id="PRO_5040327716" description="TTF-type domain-containing protein" evidence="2">
    <location>
        <begin position="22"/>
        <end position="421"/>
    </location>
</feature>
<dbReference type="InterPro" id="IPR025398">
    <property type="entry name" value="DUF4371"/>
</dbReference>
<feature type="region of interest" description="Disordered" evidence="1">
    <location>
        <begin position="76"/>
        <end position="102"/>
    </location>
</feature>
<dbReference type="Gramene" id="TRITD6Av1G060720.1">
    <property type="protein sequence ID" value="TRITD6Av1G060720.1"/>
    <property type="gene ID" value="TRITD6Av1G060720"/>
</dbReference>
<evidence type="ECO:0000313" key="5">
    <source>
        <dbReference type="Proteomes" id="UP000324705"/>
    </source>
</evidence>
<reference evidence="4 5" key="1">
    <citation type="submission" date="2017-09" db="EMBL/GenBank/DDBJ databases">
        <authorList>
            <consortium name="International Durum Wheat Genome Sequencing Consortium (IDWGSC)"/>
            <person name="Milanesi L."/>
        </authorList>
    </citation>
    <scope>NUCLEOTIDE SEQUENCE [LARGE SCALE GENOMIC DNA]</scope>
    <source>
        <strain evidence="5">cv. Svevo</strain>
    </source>
</reference>
<evidence type="ECO:0000259" key="3">
    <source>
        <dbReference type="SMART" id="SM00597"/>
    </source>
</evidence>
<keyword evidence="5" id="KW-1185">Reference proteome</keyword>
<dbReference type="PANTHER" id="PTHR45749">
    <property type="match status" value="1"/>
</dbReference>
<proteinExistence type="predicted"/>
<organism evidence="4 5">
    <name type="scientific">Triticum turgidum subsp. durum</name>
    <name type="common">Durum wheat</name>
    <name type="synonym">Triticum durum</name>
    <dbReference type="NCBI Taxonomy" id="4567"/>
    <lineage>
        <taxon>Eukaryota</taxon>
        <taxon>Viridiplantae</taxon>
        <taxon>Streptophyta</taxon>
        <taxon>Embryophyta</taxon>
        <taxon>Tracheophyta</taxon>
        <taxon>Spermatophyta</taxon>
        <taxon>Magnoliopsida</taxon>
        <taxon>Liliopsida</taxon>
        <taxon>Poales</taxon>
        <taxon>Poaceae</taxon>
        <taxon>BOP clade</taxon>
        <taxon>Pooideae</taxon>
        <taxon>Triticodae</taxon>
        <taxon>Triticeae</taxon>
        <taxon>Triticinae</taxon>
        <taxon>Triticum</taxon>
    </lineage>
</organism>
<dbReference type="Proteomes" id="UP000324705">
    <property type="component" value="Chromosome 6A"/>
</dbReference>
<feature type="domain" description="TTF-type" evidence="3">
    <location>
        <begin position="162"/>
        <end position="257"/>
    </location>
</feature>
<dbReference type="PANTHER" id="PTHR45749:SF25">
    <property type="entry name" value="TTF-TYPE DOMAIN-CONTAINING PROTEIN"/>
    <property type="match status" value="1"/>
</dbReference>
<accession>A0A9R0XXE0</accession>
<gene>
    <name evidence="4" type="ORF">TRITD_6Av1G060720</name>
</gene>
<dbReference type="AlphaFoldDB" id="A0A9R0XXE0"/>
<dbReference type="SMART" id="SM00597">
    <property type="entry name" value="ZnF_TTF"/>
    <property type="match status" value="1"/>
</dbReference>
<evidence type="ECO:0000256" key="2">
    <source>
        <dbReference type="SAM" id="SignalP"/>
    </source>
</evidence>
<evidence type="ECO:0000313" key="4">
    <source>
        <dbReference type="EMBL" id="VAI44776.1"/>
    </source>
</evidence>
<dbReference type="OMA" id="ACCAMEV"/>
<evidence type="ECO:0000256" key="1">
    <source>
        <dbReference type="SAM" id="MobiDB-lite"/>
    </source>
</evidence>